<keyword evidence="4 7" id="KW-1133">Transmembrane helix</keyword>
<keyword evidence="3 7" id="KW-0812">Transmembrane</keyword>
<evidence type="ECO:0000256" key="6">
    <source>
        <dbReference type="SAM" id="MobiDB-lite"/>
    </source>
</evidence>
<dbReference type="RefSeq" id="WP_061330957.1">
    <property type="nucleotide sequence ID" value="NZ_LOCO01000002.1"/>
</dbReference>
<name>A0A137SGM0_9GAMM</name>
<accession>A0A137SGM0</accession>
<evidence type="ECO:0000256" key="4">
    <source>
        <dbReference type="ARBA" id="ARBA00022989"/>
    </source>
</evidence>
<evidence type="ECO:0000259" key="8">
    <source>
        <dbReference type="Pfam" id="PF00884"/>
    </source>
</evidence>
<evidence type="ECO:0000256" key="1">
    <source>
        <dbReference type="ARBA" id="ARBA00004651"/>
    </source>
</evidence>
<dbReference type="GO" id="GO:0005886">
    <property type="term" value="C:plasma membrane"/>
    <property type="evidence" value="ECO:0007669"/>
    <property type="project" value="UniProtKB-SubCell"/>
</dbReference>
<keyword evidence="5 7" id="KW-0472">Membrane</keyword>
<dbReference type="EC" id="2.7.8.20" evidence="9"/>
<evidence type="ECO:0000313" key="10">
    <source>
        <dbReference type="Proteomes" id="UP000070282"/>
    </source>
</evidence>
<dbReference type="Proteomes" id="UP000070282">
    <property type="component" value="Unassembled WGS sequence"/>
</dbReference>
<comment type="caution">
    <text evidence="9">The sequence shown here is derived from an EMBL/GenBank/DDBJ whole genome shotgun (WGS) entry which is preliminary data.</text>
</comment>
<dbReference type="InterPro" id="IPR017850">
    <property type="entry name" value="Alkaline_phosphatase_core_sf"/>
</dbReference>
<feature type="domain" description="Sulfatase N-terminal" evidence="8">
    <location>
        <begin position="221"/>
        <end position="523"/>
    </location>
</feature>
<organism evidence="9 10">
    <name type="scientific">Marinobacter excellens LAMA 842</name>
    <dbReference type="NCBI Taxonomy" id="1306954"/>
    <lineage>
        <taxon>Bacteria</taxon>
        <taxon>Pseudomonadati</taxon>
        <taxon>Pseudomonadota</taxon>
        <taxon>Gammaproteobacteria</taxon>
        <taxon>Pseudomonadales</taxon>
        <taxon>Marinobacteraceae</taxon>
        <taxon>Marinobacter</taxon>
    </lineage>
</organism>
<dbReference type="Pfam" id="PF00884">
    <property type="entry name" value="Sulfatase"/>
    <property type="match status" value="1"/>
</dbReference>
<keyword evidence="9" id="KW-0808">Transferase</keyword>
<protein>
    <submittedName>
        <fullName evidence="9">Phosphoglycerol transferase I</fullName>
        <ecNumber evidence="9">2.7.8.20</ecNumber>
    </submittedName>
</protein>
<dbReference type="EMBL" id="LOCO01000002">
    <property type="protein sequence ID" value="KXO11585.1"/>
    <property type="molecule type" value="Genomic_DNA"/>
</dbReference>
<feature type="transmembrane region" description="Helical" evidence="7">
    <location>
        <begin position="12"/>
        <end position="36"/>
    </location>
</feature>
<feature type="region of interest" description="Disordered" evidence="6">
    <location>
        <begin position="408"/>
        <end position="429"/>
    </location>
</feature>
<evidence type="ECO:0000313" key="9">
    <source>
        <dbReference type="EMBL" id="KXO11585.1"/>
    </source>
</evidence>
<dbReference type="Gene3D" id="3.40.720.10">
    <property type="entry name" value="Alkaline Phosphatase, subunit A"/>
    <property type="match status" value="1"/>
</dbReference>
<feature type="transmembrane region" description="Helical" evidence="7">
    <location>
        <begin position="109"/>
        <end position="130"/>
    </location>
</feature>
<keyword evidence="2" id="KW-1003">Cell membrane</keyword>
<evidence type="ECO:0000256" key="5">
    <source>
        <dbReference type="ARBA" id="ARBA00023136"/>
    </source>
</evidence>
<dbReference type="CDD" id="cd16015">
    <property type="entry name" value="LTA_synthase"/>
    <property type="match status" value="1"/>
</dbReference>
<dbReference type="PATRIC" id="fig|1306954.6.peg.1408"/>
<dbReference type="GO" id="GO:0008960">
    <property type="term" value="F:phosphatidylglycerol-membrane-oligosaccharide glycerophosphotransferase activity"/>
    <property type="evidence" value="ECO:0007669"/>
    <property type="project" value="UniProtKB-EC"/>
</dbReference>
<dbReference type="SUPFAM" id="SSF53649">
    <property type="entry name" value="Alkaline phosphatase-like"/>
    <property type="match status" value="1"/>
</dbReference>
<comment type="subcellular location">
    <subcellularLocation>
        <location evidence="1">Cell membrane</location>
        <topology evidence="1">Multi-pass membrane protein</topology>
    </subcellularLocation>
</comment>
<gene>
    <name evidence="9" type="ORF">J122_449</name>
</gene>
<evidence type="ECO:0000256" key="7">
    <source>
        <dbReference type="SAM" id="Phobius"/>
    </source>
</evidence>
<dbReference type="InterPro" id="IPR000917">
    <property type="entry name" value="Sulfatase_N"/>
</dbReference>
<feature type="transmembrane region" description="Helical" evidence="7">
    <location>
        <begin position="142"/>
        <end position="163"/>
    </location>
</feature>
<feature type="compositionally biased region" description="Polar residues" evidence="6">
    <location>
        <begin position="418"/>
        <end position="427"/>
    </location>
</feature>
<feature type="transmembrane region" description="Helical" evidence="7">
    <location>
        <begin position="48"/>
        <end position="69"/>
    </location>
</feature>
<sequence length="619" mass="67855">MTGNRASLAACFIRTFFLAWIWLAVIRGLLIIQSGVLPSLPGTLGGDVAGAFLLAVFLHLSVGVVRALLITALGVALYVAGMHLTAHGTLFQLAFAGKGMDSTFITGSLLNIYLITLPGYLVLAWLLHWLHRKWVPTSERAPVLLISSAVLVTGLYTLSFPSLTTPANNVVASTVAQVPGALLNPVGTAIGDETTELSEQLDRRTNFFHQQTSNFQNPEPPNVLLIMIEGLSGGYLPKISQYHNLQPIVSLDTLEATFDAFGFRVYNNVLSMERQTDRGTFALVCGRYPDLRRPSEKMLAVAEDKANPDCLPGKLKDQGYTTAYWQAAPIEYMKKDQFMPRAGYENVTGAEAFGHAQEQDGWGPPDPTFFPDIAERLSELDSQRGPWFVTTLNVGTHHPFNIGPEAEQELEAEQANQSPSEETTGLPATQMARKKAMVVMANSLERFLTQLEQEGLLDNTLVIVTSDESGGFVRDDHETLPLNSNLGVLAIRSPGRPDLSEFAPENRIVAQFDIPMTILDATGNGHLAGDMLGRSLLSEPTEPARDLMLADTYTGMKYFLRESGTLLACTELTTRCSNWAFDPDRLFGSLQQTEDEPFLSFDERLALLEKATLLTQEGE</sequence>
<reference evidence="10" key="1">
    <citation type="submission" date="2015-12" db="EMBL/GenBank/DDBJ databases">
        <authorList>
            <person name="Lima A."/>
            <person name="Farahani Zayas N."/>
            <person name="Castro Da Silva M.A."/>
            <person name="Cabral A."/>
            <person name="Pessatti M.L."/>
        </authorList>
    </citation>
    <scope>NUCLEOTIDE SEQUENCE [LARGE SCALE GENOMIC DNA]</scope>
    <source>
        <strain evidence="10">LAMA 842</strain>
    </source>
</reference>
<dbReference type="PANTHER" id="PTHR47371:SF3">
    <property type="entry name" value="PHOSPHOGLYCEROL TRANSFERASE I"/>
    <property type="match status" value="1"/>
</dbReference>
<evidence type="ECO:0000256" key="2">
    <source>
        <dbReference type="ARBA" id="ARBA00022475"/>
    </source>
</evidence>
<dbReference type="AlphaFoldDB" id="A0A137SGM0"/>
<keyword evidence="10" id="KW-1185">Reference proteome</keyword>
<dbReference type="PANTHER" id="PTHR47371">
    <property type="entry name" value="LIPOTEICHOIC ACID SYNTHASE"/>
    <property type="match status" value="1"/>
</dbReference>
<feature type="transmembrane region" description="Helical" evidence="7">
    <location>
        <begin position="76"/>
        <end position="97"/>
    </location>
</feature>
<proteinExistence type="predicted"/>
<evidence type="ECO:0000256" key="3">
    <source>
        <dbReference type="ARBA" id="ARBA00022692"/>
    </source>
</evidence>
<dbReference type="InterPro" id="IPR050448">
    <property type="entry name" value="OpgB/LTA_synthase_biosynth"/>
</dbReference>